<sequence>MAFFNTLIAQTGDSRQNLIDTPFVQACLRGEVWPESYRAFLQETYHHARHTVPILRACRDALKDRPVWLVAALDEYIDDEQGHGERILNDITASGGDAQSVRHGTPGAATELLVACAYDMIDRHQAIGVFGMLHVLEGTTVALALAATDRIQQGLRWPDQAFTYLRSHGTFDRERIAQFAMVMDEIDKETDRRTIIDSARMFYRLYGDMLRSLPQVSLRSAHCDPA</sequence>
<evidence type="ECO:0000313" key="2">
    <source>
        <dbReference type="Proteomes" id="UP000542125"/>
    </source>
</evidence>
<dbReference type="Gene3D" id="1.20.910.10">
    <property type="entry name" value="Heme oxygenase-like"/>
    <property type="match status" value="1"/>
</dbReference>
<evidence type="ECO:0000313" key="1">
    <source>
        <dbReference type="EMBL" id="NYE81337.1"/>
    </source>
</evidence>
<organism evidence="1 2">
    <name type="scientific">Pigmentiphaga litoralis</name>
    <dbReference type="NCBI Taxonomy" id="516702"/>
    <lineage>
        <taxon>Bacteria</taxon>
        <taxon>Pseudomonadati</taxon>
        <taxon>Pseudomonadota</taxon>
        <taxon>Betaproteobacteria</taxon>
        <taxon>Burkholderiales</taxon>
        <taxon>Alcaligenaceae</taxon>
        <taxon>Pigmentiphaga</taxon>
    </lineage>
</organism>
<reference evidence="1 2" key="1">
    <citation type="submission" date="2020-07" db="EMBL/GenBank/DDBJ databases">
        <title>Genomic Encyclopedia of Type Strains, Phase IV (KMG-V): Genome sequencing to study the core and pangenomes of soil and plant-associated prokaryotes.</title>
        <authorList>
            <person name="Whitman W."/>
        </authorList>
    </citation>
    <scope>NUCLEOTIDE SEQUENCE [LARGE SCALE GENOMIC DNA]</scope>
    <source>
        <strain evidence="1 2">SAS40</strain>
    </source>
</reference>
<dbReference type="RefSeq" id="WP_179583280.1">
    <property type="nucleotide sequence ID" value="NZ_JACBYR010000001.1"/>
</dbReference>
<proteinExistence type="predicted"/>
<accession>A0A7Y9IQY8</accession>
<dbReference type="SUPFAM" id="SSF48613">
    <property type="entry name" value="Heme oxygenase-like"/>
    <property type="match status" value="1"/>
</dbReference>
<keyword evidence="2" id="KW-1185">Reference proteome</keyword>
<dbReference type="AlphaFoldDB" id="A0A7Y9IQY8"/>
<dbReference type="EMBL" id="JACBYR010000001">
    <property type="protein sequence ID" value="NYE81337.1"/>
    <property type="molecule type" value="Genomic_DNA"/>
</dbReference>
<gene>
    <name evidence="1" type="ORF">FHW18_000608</name>
</gene>
<dbReference type="Proteomes" id="UP000542125">
    <property type="component" value="Unassembled WGS sequence"/>
</dbReference>
<comment type="caution">
    <text evidence="1">The sequence shown here is derived from an EMBL/GenBank/DDBJ whole genome shotgun (WGS) entry which is preliminary data.</text>
</comment>
<name>A0A7Y9IQY8_9BURK</name>
<dbReference type="Pfam" id="PF14518">
    <property type="entry name" value="Haem_oxygenas_2"/>
    <property type="match status" value="1"/>
</dbReference>
<dbReference type="InterPro" id="IPR016084">
    <property type="entry name" value="Haem_Oase-like_multi-hlx"/>
</dbReference>
<protein>
    <submittedName>
        <fullName evidence="1">Pyrroloquinoline quinone (PQQ) biosynthesis protein C</fullName>
    </submittedName>
</protein>